<dbReference type="GO" id="GO:0045505">
    <property type="term" value="F:dynein intermediate chain binding"/>
    <property type="evidence" value="ECO:0007669"/>
    <property type="project" value="InterPro"/>
</dbReference>
<dbReference type="OrthoDB" id="10251809at2759"/>
<reference evidence="1 2" key="1">
    <citation type="journal article" date="2017" name="Nat. Ecol. Evol.">
        <title>Scallop genome provides insights into evolution of bilaterian karyotype and development.</title>
        <authorList>
            <person name="Wang S."/>
            <person name="Zhang J."/>
            <person name="Jiao W."/>
            <person name="Li J."/>
            <person name="Xun X."/>
            <person name="Sun Y."/>
            <person name="Guo X."/>
            <person name="Huan P."/>
            <person name="Dong B."/>
            <person name="Zhang L."/>
            <person name="Hu X."/>
            <person name="Sun X."/>
            <person name="Wang J."/>
            <person name="Zhao C."/>
            <person name="Wang Y."/>
            <person name="Wang D."/>
            <person name="Huang X."/>
            <person name="Wang R."/>
            <person name="Lv J."/>
            <person name="Li Y."/>
            <person name="Zhang Z."/>
            <person name="Liu B."/>
            <person name="Lu W."/>
            <person name="Hui Y."/>
            <person name="Liang J."/>
            <person name="Zhou Z."/>
            <person name="Hou R."/>
            <person name="Li X."/>
            <person name="Liu Y."/>
            <person name="Li H."/>
            <person name="Ning X."/>
            <person name="Lin Y."/>
            <person name="Zhao L."/>
            <person name="Xing Q."/>
            <person name="Dou J."/>
            <person name="Li Y."/>
            <person name="Mao J."/>
            <person name="Guo H."/>
            <person name="Dou H."/>
            <person name="Li T."/>
            <person name="Mu C."/>
            <person name="Jiang W."/>
            <person name="Fu Q."/>
            <person name="Fu X."/>
            <person name="Miao Y."/>
            <person name="Liu J."/>
            <person name="Yu Q."/>
            <person name="Li R."/>
            <person name="Liao H."/>
            <person name="Li X."/>
            <person name="Kong Y."/>
            <person name="Jiang Z."/>
            <person name="Chourrout D."/>
            <person name="Li R."/>
            <person name="Bao Z."/>
        </authorList>
    </citation>
    <scope>NUCLEOTIDE SEQUENCE [LARGE SCALE GENOMIC DNA]</scope>
    <source>
        <strain evidence="1 2">PY_sf001</strain>
    </source>
</reference>
<protein>
    <submittedName>
        <fullName evidence="1">Dynein heavy chain 2, axonemal</fullName>
    </submittedName>
</protein>
<organism evidence="1 2">
    <name type="scientific">Mizuhopecten yessoensis</name>
    <name type="common">Japanese scallop</name>
    <name type="synonym">Patinopecten yessoensis</name>
    <dbReference type="NCBI Taxonomy" id="6573"/>
    <lineage>
        <taxon>Eukaryota</taxon>
        <taxon>Metazoa</taxon>
        <taxon>Spiralia</taxon>
        <taxon>Lophotrochozoa</taxon>
        <taxon>Mollusca</taxon>
        <taxon>Bivalvia</taxon>
        <taxon>Autobranchia</taxon>
        <taxon>Pteriomorphia</taxon>
        <taxon>Pectinida</taxon>
        <taxon>Pectinoidea</taxon>
        <taxon>Pectinidae</taxon>
        <taxon>Mizuhopecten</taxon>
    </lineage>
</organism>
<dbReference type="PANTHER" id="PTHR22878">
    <property type="entry name" value="DYNEIN HEAVY CHAIN 6, AXONEMAL-LIKE-RELATED"/>
    <property type="match status" value="1"/>
</dbReference>
<name>A0A210QP41_MIZYE</name>
<evidence type="ECO:0000313" key="1">
    <source>
        <dbReference type="EMBL" id="OWF50504.1"/>
    </source>
</evidence>
<dbReference type="EMBL" id="NEDP02002580">
    <property type="protein sequence ID" value="OWF50504.1"/>
    <property type="molecule type" value="Genomic_DNA"/>
</dbReference>
<dbReference type="Proteomes" id="UP000242188">
    <property type="component" value="Unassembled WGS sequence"/>
</dbReference>
<proteinExistence type="predicted"/>
<accession>A0A210QP41</accession>
<dbReference type="InterPro" id="IPR026983">
    <property type="entry name" value="DHC"/>
</dbReference>
<dbReference type="GO" id="GO:0030286">
    <property type="term" value="C:dynein complex"/>
    <property type="evidence" value="ECO:0007669"/>
    <property type="project" value="InterPro"/>
</dbReference>
<dbReference type="STRING" id="6573.A0A210QP41"/>
<gene>
    <name evidence="1" type="ORF">KP79_PYT24581</name>
</gene>
<comment type="caution">
    <text evidence="1">The sequence shown here is derived from an EMBL/GenBank/DDBJ whole genome shotgun (WGS) entry which is preliminary data.</text>
</comment>
<evidence type="ECO:0000313" key="2">
    <source>
        <dbReference type="Proteomes" id="UP000242188"/>
    </source>
</evidence>
<dbReference type="GO" id="GO:0007018">
    <property type="term" value="P:microtubule-based movement"/>
    <property type="evidence" value="ECO:0007669"/>
    <property type="project" value="InterPro"/>
</dbReference>
<dbReference type="AlphaFoldDB" id="A0A210QP41"/>
<dbReference type="PANTHER" id="PTHR22878:SF68">
    <property type="entry name" value="DYNEIN HEAVY CHAIN 6, AXONEMAL-LIKE"/>
    <property type="match status" value="1"/>
</dbReference>
<sequence length="243" mass="27952">MTKNTNMVISKQCVQIKDMHLISIDPREVYDNLEFNEEQAYHRELKALHEELVRTMKLTCEVFKNDGIEIQLWHRYTGKIDRMVEEAFRLNIKWSPQKLSKAINGDGKSAPNPVFRVKVCLQGDKVEFQPTLKQLANGIGSIGGQLTKAVSGIVRLPNILTRKRSTKDPIHDVISRDEATKKIQTVINTEMQPNADNLQNYLSTWDNYGEIWEINKDMFIKRYQKLTLGSLPLMPTLPVETVV</sequence>
<dbReference type="GO" id="GO:0051959">
    <property type="term" value="F:dynein light intermediate chain binding"/>
    <property type="evidence" value="ECO:0007669"/>
    <property type="project" value="InterPro"/>
</dbReference>
<keyword evidence="2" id="KW-1185">Reference proteome</keyword>